<sequence length="202" mass="21941">MIKKFVAWVKSLFIPLEVETAAIDKYIAKQAEQRQETASVKFSPVETRSLEEPLKENEVLVGLNIKDKTMKVVDISVERPKSQATPPKPLDEQLKGVELPSYAQGKKLPPKAKRQYIDQARRAAPRKMSDSPNGYGTSQVDPQVAALGGVATYAAVMSSSEDRTSSSSSYCSSSRSSSYESSSSYDSYSSDSSSSSSSSSCD</sequence>
<feature type="region of interest" description="Disordered" evidence="1">
    <location>
        <begin position="157"/>
        <end position="202"/>
    </location>
</feature>
<dbReference type="EMBL" id="OP744025">
    <property type="protein sequence ID" value="UZZ64221.1"/>
    <property type="molecule type" value="Genomic_DNA"/>
</dbReference>
<evidence type="ECO:0000256" key="1">
    <source>
        <dbReference type="SAM" id="MobiDB-lite"/>
    </source>
</evidence>
<reference evidence="2 3" key="1">
    <citation type="submission" date="2022-10" db="EMBL/GenBank/DDBJ databases">
        <authorList>
            <person name="Cortes-Martin A."/>
            <person name="Buttimer C.T.H."/>
            <person name="Hill C."/>
        </authorList>
    </citation>
    <scope>NUCLEOTIDE SEQUENCE [LARGE SCALE GENOMIC DNA]</scope>
</reference>
<feature type="region of interest" description="Disordered" evidence="1">
    <location>
        <begin position="77"/>
        <end position="141"/>
    </location>
</feature>
<name>A0AAE9PW92_9CAUD</name>
<evidence type="ECO:0000313" key="3">
    <source>
        <dbReference type="Proteomes" id="UP001236076"/>
    </source>
</evidence>
<evidence type="ECO:0000313" key="2">
    <source>
        <dbReference type="EMBL" id="UZZ64221.1"/>
    </source>
</evidence>
<feature type="compositionally biased region" description="Low complexity" evidence="1">
    <location>
        <begin position="165"/>
        <end position="202"/>
    </location>
</feature>
<gene>
    <name evidence="2" type="ORF">A54_257</name>
</gene>
<dbReference type="Proteomes" id="UP001236076">
    <property type="component" value="Segment"/>
</dbReference>
<feature type="compositionally biased region" description="Polar residues" evidence="1">
    <location>
        <begin position="130"/>
        <end position="141"/>
    </location>
</feature>
<keyword evidence="3" id="KW-1185">Reference proteome</keyword>
<proteinExistence type="predicted"/>
<accession>A0AAE9PW92</accession>
<organism evidence="2 3">
    <name type="scientific">Escherichia phage A5-4</name>
    <dbReference type="NCBI Taxonomy" id="2996162"/>
    <lineage>
        <taxon>Viruses</taxon>
        <taxon>Duplodnaviria</taxon>
        <taxon>Heunggongvirae</taxon>
        <taxon>Uroviricota</taxon>
        <taxon>Caudoviricetes</taxon>
        <taxon>Vequintavirinae</taxon>
    </lineage>
</organism>
<protein>
    <submittedName>
        <fullName evidence="2">Uncharacterized protein</fullName>
    </submittedName>
</protein>